<keyword evidence="4 5" id="KW-0143">Chaperone</keyword>
<dbReference type="InterPro" id="IPR002423">
    <property type="entry name" value="Cpn60/GroEL/TCP-1"/>
</dbReference>
<reference key="2">
    <citation type="journal article" date="2011" name="Extremophiles">
        <title>Genomic analyses of Acidianus hospitalis W1 a host for studying crenarchaeal virus and plasmid life cycles.</title>
        <authorList>
            <person name="You X.Y."/>
            <person name="Liu C."/>
            <person name="Wang S.Y."/>
            <person name="Jiang C.Y."/>
            <person name="Shah S.A."/>
            <person name="Prangishvili D."/>
            <person name="Liu S.J."/>
            <person name="Garrett R.A."/>
        </authorList>
    </citation>
    <scope>NUCLEOTIDE SEQUENCE</scope>
    <source>
        <strain>W1</strain>
    </source>
</reference>
<reference evidence="7 8" key="1">
    <citation type="journal article" date="2011" name="Extremophiles">
        <title>Genomic analysis of Acidianus hospitalis W1 a host for studying crenarchaeal virus and plasmid life cycles.</title>
        <authorList>
            <person name="You X.Y."/>
            <person name="Liu C."/>
            <person name="Wang S.Y."/>
            <person name="Jiang C.Y."/>
            <person name="Shah S.A."/>
            <person name="Prangishvili D."/>
            <person name="She Q."/>
            <person name="Liu S.J."/>
            <person name="Garrett R.A."/>
        </authorList>
    </citation>
    <scope>NUCLEOTIDE SEQUENCE [LARGE SCALE GENOMIC DNA]</scope>
    <source>
        <strain evidence="7 8">W1</strain>
    </source>
</reference>
<dbReference type="Gene3D" id="1.10.560.10">
    <property type="entry name" value="GroEL-like equatorial domain"/>
    <property type="match status" value="1"/>
</dbReference>
<dbReference type="STRING" id="933801.Ahos_0292"/>
<dbReference type="NCBIfam" id="NF041082">
    <property type="entry name" value="thermosome_alpha"/>
    <property type="match status" value="1"/>
</dbReference>
<dbReference type="Pfam" id="PF00118">
    <property type="entry name" value="Cpn60_TCP1"/>
    <property type="match status" value="1"/>
</dbReference>
<gene>
    <name evidence="7" type="ordered locus">Ahos_0292</name>
</gene>
<dbReference type="InterPro" id="IPR017998">
    <property type="entry name" value="Chaperone_TCP-1"/>
</dbReference>
<dbReference type="PRINTS" id="PR00304">
    <property type="entry name" value="TCOMPLEXTCP1"/>
</dbReference>
<dbReference type="InterPro" id="IPR053374">
    <property type="entry name" value="TCP-1_chaperonin"/>
</dbReference>
<keyword evidence="2 5" id="KW-0547">Nucleotide-binding</keyword>
<evidence type="ECO:0000256" key="4">
    <source>
        <dbReference type="ARBA" id="ARBA00023186"/>
    </source>
</evidence>
<keyword evidence="8" id="KW-1185">Reference proteome</keyword>
<dbReference type="InterPro" id="IPR012714">
    <property type="entry name" value="Thermosome_arc"/>
</dbReference>
<dbReference type="InterPro" id="IPR027410">
    <property type="entry name" value="TCP-1-like_intermed_sf"/>
</dbReference>
<feature type="compositionally biased region" description="Gly residues" evidence="6">
    <location>
        <begin position="537"/>
        <end position="547"/>
    </location>
</feature>
<dbReference type="GO" id="GO:0140662">
    <property type="term" value="F:ATP-dependent protein folding chaperone"/>
    <property type="evidence" value="ECO:0007669"/>
    <property type="project" value="InterPro"/>
</dbReference>
<dbReference type="InterPro" id="IPR027409">
    <property type="entry name" value="GroEL-like_apical_dom_sf"/>
</dbReference>
<evidence type="ECO:0000256" key="1">
    <source>
        <dbReference type="ARBA" id="ARBA00008020"/>
    </source>
</evidence>
<protein>
    <submittedName>
        <fullName evidence="7">Thermosome</fullName>
    </submittedName>
</protein>
<dbReference type="RefSeq" id="WP_013775099.1">
    <property type="nucleotide sequence ID" value="NC_015518.1"/>
</dbReference>
<dbReference type="Gene3D" id="3.30.260.10">
    <property type="entry name" value="TCP-1-like chaperonin intermediate domain"/>
    <property type="match status" value="1"/>
</dbReference>
<dbReference type="GO" id="GO:0016887">
    <property type="term" value="F:ATP hydrolysis activity"/>
    <property type="evidence" value="ECO:0007669"/>
    <property type="project" value="InterPro"/>
</dbReference>
<dbReference type="PROSITE" id="PS00750">
    <property type="entry name" value="TCP1_1"/>
    <property type="match status" value="1"/>
</dbReference>
<dbReference type="HOGENOM" id="CLU_008891_7_3_2"/>
<sequence>MLPRENLASIFRENTSRESGKDVILSNITAVRTLAEMLKTSLGPRGLDKMMVSSTNDITITNDGATIVKDLEVQHPAARIVVETAKVQDSEVGDGTTTAVVLSGFLLDEAGKLLDQNIHPTTIIEGFKKALDKALAISKEIAIKINPEDRNYLREVAYTTLSSKFFSEGEELDKIIDLSIDAVLSVMDKVGDEYVIDLSNIKMVKKRGESVEDTELIKGFVLDKEVAHEGMPRRIDEAKIAVIDFPLEVQKTEISSKLSLTSPEQIKAALDEQAKYLRGIVDKIAATGANVVICQKGMDDIAQYFLAKKKIMGIKNVSRSDLEKIAKTTGATIISSEMDLDSSALGYAKVVEERTVGKDKAIFIEGVKNAKVVTILIRGATDIAMDEVERSLNDVLNSVRNVIIYPYVVAGGGAFEEELAMRLRKETLPGKEQLALEAYANALEEIAVTLAETAGLDPTEALVNLRTMHAKGLDKSGVDVMQGKLVEDMTKIKVVDSLKVKEQVLKGATEAATAILKIDDLIAAAPAKQQPQQQEGGYPGMSGMPGM</sequence>
<evidence type="ECO:0000313" key="8">
    <source>
        <dbReference type="Proteomes" id="UP000008458"/>
    </source>
</evidence>
<name>F4B589_ACIHW</name>
<evidence type="ECO:0000256" key="6">
    <source>
        <dbReference type="SAM" id="MobiDB-lite"/>
    </source>
</evidence>
<dbReference type="InterPro" id="IPR054827">
    <property type="entry name" value="thermosome_alpha"/>
</dbReference>
<dbReference type="AlphaFoldDB" id="F4B589"/>
<keyword evidence="3 5" id="KW-0067">ATP-binding</keyword>
<dbReference type="GO" id="GO:0005524">
    <property type="term" value="F:ATP binding"/>
    <property type="evidence" value="ECO:0007669"/>
    <property type="project" value="UniProtKB-KW"/>
</dbReference>
<dbReference type="Gene3D" id="3.50.7.10">
    <property type="entry name" value="GroEL"/>
    <property type="match status" value="1"/>
</dbReference>
<dbReference type="EMBL" id="CP002535">
    <property type="protein sequence ID" value="AEE93183.1"/>
    <property type="molecule type" value="Genomic_DNA"/>
</dbReference>
<dbReference type="GO" id="GO:0051082">
    <property type="term" value="F:unfolded protein binding"/>
    <property type="evidence" value="ECO:0007669"/>
    <property type="project" value="InterPro"/>
</dbReference>
<dbReference type="PANTHER" id="PTHR11353">
    <property type="entry name" value="CHAPERONIN"/>
    <property type="match status" value="1"/>
</dbReference>
<organism evidence="7 8">
    <name type="scientific">Acidianus hospitalis (strain W1)</name>
    <dbReference type="NCBI Taxonomy" id="933801"/>
    <lineage>
        <taxon>Archaea</taxon>
        <taxon>Thermoproteota</taxon>
        <taxon>Thermoprotei</taxon>
        <taxon>Sulfolobales</taxon>
        <taxon>Sulfolobaceae</taxon>
        <taxon>Acidianus</taxon>
    </lineage>
</organism>
<dbReference type="SUPFAM" id="SSF48592">
    <property type="entry name" value="GroEL equatorial domain-like"/>
    <property type="match status" value="1"/>
</dbReference>
<evidence type="ECO:0000313" key="7">
    <source>
        <dbReference type="EMBL" id="AEE93183.1"/>
    </source>
</evidence>
<comment type="similarity">
    <text evidence="1 5">Belongs to the TCP-1 chaperonin family.</text>
</comment>
<dbReference type="SUPFAM" id="SSF54849">
    <property type="entry name" value="GroEL-intermediate domain like"/>
    <property type="match status" value="1"/>
</dbReference>
<dbReference type="PROSITE" id="PS00995">
    <property type="entry name" value="TCP1_3"/>
    <property type="match status" value="1"/>
</dbReference>
<dbReference type="PROSITE" id="PS00751">
    <property type="entry name" value="TCP1_2"/>
    <property type="match status" value="1"/>
</dbReference>
<dbReference type="SUPFAM" id="SSF52029">
    <property type="entry name" value="GroEL apical domain-like"/>
    <property type="match status" value="1"/>
</dbReference>
<proteinExistence type="inferred from homology"/>
<evidence type="ECO:0000256" key="3">
    <source>
        <dbReference type="ARBA" id="ARBA00022840"/>
    </source>
</evidence>
<dbReference type="Proteomes" id="UP000008458">
    <property type="component" value="Chromosome"/>
</dbReference>
<dbReference type="InterPro" id="IPR027413">
    <property type="entry name" value="GROEL-like_equatorial_sf"/>
</dbReference>
<evidence type="ECO:0000256" key="5">
    <source>
        <dbReference type="RuleBase" id="RU004187"/>
    </source>
</evidence>
<feature type="region of interest" description="Disordered" evidence="6">
    <location>
        <begin position="526"/>
        <end position="547"/>
    </location>
</feature>
<feature type="compositionally biased region" description="Low complexity" evidence="6">
    <location>
        <begin position="526"/>
        <end position="536"/>
    </location>
</feature>
<dbReference type="NCBIfam" id="TIGR02339">
    <property type="entry name" value="thermosome_arch"/>
    <property type="match status" value="1"/>
</dbReference>
<dbReference type="eggNOG" id="arCOG01257">
    <property type="taxonomic scope" value="Archaea"/>
</dbReference>
<dbReference type="KEGG" id="aho:Ahos_0292"/>
<dbReference type="NCBIfam" id="NF041083">
    <property type="entry name" value="thermosome_beta"/>
    <property type="match status" value="1"/>
</dbReference>
<dbReference type="CDD" id="cd03343">
    <property type="entry name" value="cpn60"/>
    <property type="match status" value="1"/>
</dbReference>
<dbReference type="GeneID" id="10599732"/>
<dbReference type="InterPro" id="IPR002194">
    <property type="entry name" value="Chaperonin_TCP-1_CS"/>
</dbReference>
<accession>F4B589</accession>
<evidence type="ECO:0000256" key="2">
    <source>
        <dbReference type="ARBA" id="ARBA00022741"/>
    </source>
</evidence>